<evidence type="ECO:0000313" key="2">
    <source>
        <dbReference type="EMBL" id="KAG9068232.1"/>
    </source>
</evidence>
<keyword evidence="1" id="KW-0472">Membrane</keyword>
<feature type="transmembrane region" description="Helical" evidence="1">
    <location>
        <begin position="274"/>
        <end position="294"/>
    </location>
</feature>
<dbReference type="InterPro" id="IPR026508">
    <property type="entry name" value="TMEM164"/>
</dbReference>
<reference evidence="2" key="1">
    <citation type="submission" date="2021-06" db="EMBL/GenBank/DDBJ databases">
        <title>Genome Sequence of Mortierella hyaline Strain SCG-10, a Cold-Adapted, Nitrate-Reducing Fungus Isolated from Soil in Minnesota, USA.</title>
        <authorList>
            <person name="Aldossari N."/>
        </authorList>
    </citation>
    <scope>NUCLEOTIDE SEQUENCE</scope>
    <source>
        <strain evidence="2">SCG-10</strain>
    </source>
</reference>
<keyword evidence="1" id="KW-0812">Transmembrane</keyword>
<organism evidence="2 3">
    <name type="scientific">Linnemannia hyalina</name>
    <dbReference type="NCBI Taxonomy" id="64524"/>
    <lineage>
        <taxon>Eukaryota</taxon>
        <taxon>Fungi</taxon>
        <taxon>Fungi incertae sedis</taxon>
        <taxon>Mucoromycota</taxon>
        <taxon>Mortierellomycotina</taxon>
        <taxon>Mortierellomycetes</taxon>
        <taxon>Mortierellales</taxon>
        <taxon>Mortierellaceae</taxon>
        <taxon>Linnemannia</taxon>
    </lineage>
</organism>
<proteinExistence type="predicted"/>
<evidence type="ECO:0000256" key="1">
    <source>
        <dbReference type="SAM" id="Phobius"/>
    </source>
</evidence>
<dbReference type="AlphaFoldDB" id="A0A9P8BWU4"/>
<sequence>MTITRTVLTYLEHEVVNPASKFVEKYAFEMPNVTDLADTYKGTWYLSPRQHTIEFVCYNVLFFVLLRIGLQLFRKKGSAFYSPRLDQLTESISSNVLAGHVMDKAVLVLLCGSYALTVYHKVFGDSYMYLLQPCHVNLLLLIFTMVGPKESKVTRMAFNSYLHYIWATIFALSFPDTSENGLYLVMENFWFGIGNTISHSLLEHYLLLLVPIYLIYTRRFVVFPLSFSYAVFSYALFCLFHSFILSGLGLLTGHNLNYMLVPPNSPLMHTLGKYYRLVIYSGIFVSCLVSRYILVEVFSVGLKIKEWNKRNGLMRTQGIPDIQKMGIKLE</sequence>
<feature type="transmembrane region" description="Helical" evidence="1">
    <location>
        <begin position="53"/>
        <end position="73"/>
    </location>
</feature>
<gene>
    <name evidence="2" type="ORF">KI688_011827</name>
</gene>
<keyword evidence="3" id="KW-1185">Reference proteome</keyword>
<name>A0A9P8BWU4_9FUNG</name>
<feature type="transmembrane region" description="Helical" evidence="1">
    <location>
        <begin position="227"/>
        <end position="254"/>
    </location>
</feature>
<comment type="caution">
    <text evidence="2">The sequence shown here is derived from an EMBL/GenBank/DDBJ whole genome shotgun (WGS) entry which is preliminary data.</text>
</comment>
<feature type="transmembrane region" description="Helical" evidence="1">
    <location>
        <begin position="158"/>
        <end position="174"/>
    </location>
</feature>
<evidence type="ECO:0000313" key="3">
    <source>
        <dbReference type="Proteomes" id="UP000707451"/>
    </source>
</evidence>
<dbReference type="Proteomes" id="UP000707451">
    <property type="component" value="Unassembled WGS sequence"/>
</dbReference>
<accession>A0A9P8BWU4</accession>
<dbReference type="PANTHER" id="PTHR20948:SF2">
    <property type="entry name" value="TRANSMEMBRANE PROTEIN 164"/>
    <property type="match status" value="1"/>
</dbReference>
<dbReference type="PANTHER" id="PTHR20948">
    <property type="entry name" value="TRANSMEMBRANE PROTEIN 164"/>
    <property type="match status" value="1"/>
</dbReference>
<dbReference type="EMBL" id="JAHRHY010000007">
    <property type="protein sequence ID" value="KAG9068232.1"/>
    <property type="molecule type" value="Genomic_DNA"/>
</dbReference>
<feature type="transmembrane region" description="Helical" evidence="1">
    <location>
        <begin position="189"/>
        <end position="215"/>
    </location>
</feature>
<protein>
    <submittedName>
        <fullName evidence="2">Uncharacterized protein</fullName>
    </submittedName>
</protein>
<dbReference type="OrthoDB" id="17328at2759"/>
<feature type="transmembrane region" description="Helical" evidence="1">
    <location>
        <begin position="127"/>
        <end position="146"/>
    </location>
</feature>
<keyword evidence="1" id="KW-1133">Transmembrane helix</keyword>
<dbReference type="Pfam" id="PF14808">
    <property type="entry name" value="TMEM164"/>
    <property type="match status" value="1"/>
</dbReference>